<name>A0A2A9MG44_BESBE</name>
<dbReference type="AlphaFoldDB" id="A0A2A9MG44"/>
<dbReference type="VEuPathDB" id="ToxoDB:BESB_066560"/>
<dbReference type="RefSeq" id="XP_029218632.1">
    <property type="nucleotide sequence ID" value="XM_029365049.1"/>
</dbReference>
<evidence type="ECO:0000256" key="1">
    <source>
        <dbReference type="SAM" id="MobiDB-lite"/>
    </source>
</evidence>
<dbReference type="KEGG" id="bbes:BESB_066560"/>
<dbReference type="GeneID" id="40311582"/>
<protein>
    <submittedName>
        <fullName evidence="2">Uncharacterized protein</fullName>
    </submittedName>
</protein>
<comment type="caution">
    <text evidence="2">The sequence shown here is derived from an EMBL/GenBank/DDBJ whole genome shotgun (WGS) entry which is preliminary data.</text>
</comment>
<evidence type="ECO:0000313" key="3">
    <source>
        <dbReference type="Proteomes" id="UP000224006"/>
    </source>
</evidence>
<feature type="region of interest" description="Disordered" evidence="1">
    <location>
        <begin position="148"/>
        <end position="170"/>
    </location>
</feature>
<gene>
    <name evidence="2" type="ORF">BESB_066560</name>
</gene>
<evidence type="ECO:0000313" key="2">
    <source>
        <dbReference type="EMBL" id="PFH34623.1"/>
    </source>
</evidence>
<dbReference type="Proteomes" id="UP000224006">
    <property type="component" value="Chromosome VI"/>
</dbReference>
<accession>A0A2A9MG44</accession>
<sequence>MIQVSKAASHLMLVRRLASRERNNEEETRCCSTLAYSTDAESGVTLRSGTAETTFGHAATPLKHAKQHAPNGLSPLRRQQPFLRFPFFPVHSPHLGLPEPCASRHSPSRDVYLTGLLLPKSPPPPFLLPRAYAWLLFSSAAAFRSRMRGASRQGQRMRFPSSPAAQQPQQLQRGARQLAHAHTLAAETSAPRRPSNLLVRKARTRKARTPSQLRAERCSVLLLWLRDTYM</sequence>
<proteinExistence type="predicted"/>
<organism evidence="2 3">
    <name type="scientific">Besnoitia besnoiti</name>
    <name type="common">Apicomplexan protozoan</name>
    <dbReference type="NCBI Taxonomy" id="94643"/>
    <lineage>
        <taxon>Eukaryota</taxon>
        <taxon>Sar</taxon>
        <taxon>Alveolata</taxon>
        <taxon>Apicomplexa</taxon>
        <taxon>Conoidasida</taxon>
        <taxon>Coccidia</taxon>
        <taxon>Eucoccidiorida</taxon>
        <taxon>Eimeriorina</taxon>
        <taxon>Sarcocystidae</taxon>
        <taxon>Besnoitia</taxon>
    </lineage>
</organism>
<reference evidence="2 3" key="1">
    <citation type="submission" date="2017-09" db="EMBL/GenBank/DDBJ databases">
        <title>Genome sequencing of Besnoitia besnoiti strain Bb-Ger1.</title>
        <authorList>
            <person name="Schares G."/>
            <person name="Venepally P."/>
            <person name="Lorenzi H.A."/>
        </authorList>
    </citation>
    <scope>NUCLEOTIDE SEQUENCE [LARGE SCALE GENOMIC DNA]</scope>
    <source>
        <strain evidence="2 3">Bb-Ger1</strain>
    </source>
</reference>
<keyword evidence="3" id="KW-1185">Reference proteome</keyword>
<dbReference type="EMBL" id="NWUJ01000006">
    <property type="protein sequence ID" value="PFH34623.1"/>
    <property type="molecule type" value="Genomic_DNA"/>
</dbReference>